<sequence length="121" mass="13690">MSALMGDDADADVDVVEVLSDEYVRTILTQTREEPKSVDALSDACEADPSTIYRRVRQLQAVDLIEDQQQLDPGGHHYKVYSARLEEVRIRLAEDGLEVDVDRTPTESAADRFTRLYEGFK</sequence>
<dbReference type="AlphaFoldDB" id="A0A2Z2HVZ1"/>
<dbReference type="CDD" id="cd00090">
    <property type="entry name" value="HTH_ARSR"/>
    <property type="match status" value="1"/>
</dbReference>
<reference evidence="2" key="1">
    <citation type="submission" date="2017-02" db="EMBL/GenBank/DDBJ databases">
        <title>Natronthermophilus aegyptiacus gen. nov.,sp. nov., an aerobic, extremely halophilic alkalithermophilic archaeon isolated from the athalassohaline Wadi An Natrun, Egypt.</title>
        <authorList>
            <person name="Zhao B."/>
        </authorList>
    </citation>
    <scope>NUCLEOTIDE SEQUENCE [LARGE SCALE GENOMIC DNA]</scope>
    <source>
        <strain evidence="2">JW/NM-HA 15</strain>
    </source>
</reference>
<dbReference type="KEGG" id="naj:B1756_11935"/>
<accession>A0A2Z2HVZ1</accession>
<name>A0A2Z2HVZ1_9EURY</name>
<dbReference type="Gene3D" id="1.10.10.10">
    <property type="entry name" value="Winged helix-like DNA-binding domain superfamily/Winged helix DNA-binding domain"/>
    <property type="match status" value="1"/>
</dbReference>
<dbReference type="InterPro" id="IPR011991">
    <property type="entry name" value="ArsR-like_HTH"/>
</dbReference>
<evidence type="ECO:0000313" key="1">
    <source>
        <dbReference type="EMBL" id="ARS90365.1"/>
    </source>
</evidence>
<dbReference type="InterPro" id="IPR036390">
    <property type="entry name" value="WH_DNA-bd_sf"/>
</dbReference>
<proteinExistence type="predicted"/>
<gene>
    <name evidence="1" type="ORF">B1756_11935</name>
</gene>
<dbReference type="SUPFAM" id="SSF46785">
    <property type="entry name" value="Winged helix' DNA-binding domain"/>
    <property type="match status" value="1"/>
</dbReference>
<dbReference type="Pfam" id="PF12840">
    <property type="entry name" value="HTH_20"/>
    <property type="match status" value="1"/>
</dbReference>
<evidence type="ECO:0000313" key="2">
    <source>
        <dbReference type="Proteomes" id="UP000250088"/>
    </source>
</evidence>
<dbReference type="InterPro" id="IPR036388">
    <property type="entry name" value="WH-like_DNA-bd_sf"/>
</dbReference>
<organism evidence="1 2">
    <name type="scientific">Natrarchaeobaculum aegyptiacum</name>
    <dbReference type="NCBI Taxonomy" id="745377"/>
    <lineage>
        <taxon>Archaea</taxon>
        <taxon>Methanobacteriati</taxon>
        <taxon>Methanobacteriota</taxon>
        <taxon>Stenosarchaea group</taxon>
        <taxon>Halobacteria</taxon>
        <taxon>Halobacteriales</taxon>
        <taxon>Natrialbaceae</taxon>
        <taxon>Natrarchaeobaculum</taxon>
    </lineage>
</organism>
<protein>
    <submittedName>
        <fullName evidence="1">ArsR family transcriptional regulator</fullName>
    </submittedName>
</protein>
<keyword evidence="2" id="KW-1185">Reference proteome</keyword>
<dbReference type="EMBL" id="CP019893">
    <property type="protein sequence ID" value="ARS90365.1"/>
    <property type="molecule type" value="Genomic_DNA"/>
</dbReference>
<dbReference type="Proteomes" id="UP000250088">
    <property type="component" value="Chromosome"/>
</dbReference>